<dbReference type="AlphaFoldDB" id="A0P5T6"/>
<dbReference type="Gene3D" id="3.40.1280.10">
    <property type="match status" value="1"/>
</dbReference>
<feature type="binding site" evidence="6">
    <location>
        <begin position="121"/>
        <end position="126"/>
    </location>
    <ligand>
        <name>S-adenosyl-L-methionine</name>
        <dbReference type="ChEBI" id="CHEBI:59789"/>
    </ligand>
</feature>
<keyword evidence="6" id="KW-0963">Cytoplasm</keyword>
<name>A0P5T6_9PROT</name>
<keyword evidence="1 6" id="KW-0698">rRNA processing</keyword>
<evidence type="ECO:0000256" key="2">
    <source>
        <dbReference type="ARBA" id="ARBA00022603"/>
    </source>
</evidence>
<dbReference type="EC" id="2.1.1.177" evidence="6"/>
<comment type="similarity">
    <text evidence="5 6">Belongs to the RNA methyltransferase RlmH family.</text>
</comment>
<dbReference type="SUPFAM" id="SSF75217">
    <property type="entry name" value="alpha/beta knot"/>
    <property type="match status" value="1"/>
</dbReference>
<feature type="binding site" evidence="6">
    <location>
        <position position="102"/>
    </location>
    <ligand>
        <name>S-adenosyl-L-methionine</name>
        <dbReference type="ChEBI" id="CHEBI:59789"/>
    </ligand>
</feature>
<dbReference type="HAMAP" id="MF_00658">
    <property type="entry name" value="23SrRNA_methyltr_H"/>
    <property type="match status" value="1"/>
</dbReference>
<reference evidence="7 8" key="1">
    <citation type="submission" date="2006-11" db="EMBL/GenBank/DDBJ databases">
        <authorList>
            <person name="Giovannoni S."/>
            <person name="Vergin K."/>
            <person name="Ferriera S."/>
            <person name="Johnson J."/>
            <person name="Kravitz S."/>
            <person name="Beeson K."/>
            <person name="Sutton G."/>
            <person name="Rogers Y.-H."/>
            <person name="Friedman R."/>
            <person name="Frazier M."/>
            <person name="Venter J.C."/>
        </authorList>
    </citation>
    <scope>NUCLEOTIDE SEQUENCE [LARGE SCALE GENOMIC DNA]</scope>
    <source>
        <strain evidence="7 8">HTCC2181</strain>
    </source>
</reference>
<evidence type="ECO:0000256" key="1">
    <source>
        <dbReference type="ARBA" id="ARBA00022552"/>
    </source>
</evidence>
<dbReference type="EMBL" id="AAUX01000001">
    <property type="protein sequence ID" value="EAV46896.1"/>
    <property type="molecule type" value="Genomic_DNA"/>
</dbReference>
<evidence type="ECO:0000256" key="4">
    <source>
        <dbReference type="ARBA" id="ARBA00022691"/>
    </source>
</evidence>
<dbReference type="Proteomes" id="UP000054262">
    <property type="component" value="Unassembled WGS sequence"/>
</dbReference>
<comment type="subunit">
    <text evidence="6">Homodimer.</text>
</comment>
<gene>
    <name evidence="6" type="primary">rlmH</name>
    <name evidence="7" type="ORF">MB2181_02445</name>
</gene>
<evidence type="ECO:0000313" key="8">
    <source>
        <dbReference type="Proteomes" id="UP000054262"/>
    </source>
</evidence>
<keyword evidence="8" id="KW-1185">Reference proteome</keyword>
<dbReference type="InterPro" id="IPR029028">
    <property type="entry name" value="Alpha/beta_knot_MTases"/>
</dbReference>
<comment type="function">
    <text evidence="6">Specifically methylates the pseudouridine at position 1915 (m3Psi1915) in 23S rRNA.</text>
</comment>
<dbReference type="PANTHER" id="PTHR33603:SF1">
    <property type="entry name" value="RIBOSOMAL RNA LARGE SUBUNIT METHYLTRANSFERASE H"/>
    <property type="match status" value="1"/>
</dbReference>
<keyword evidence="3 6" id="KW-0808">Transferase</keyword>
<keyword evidence="2 6" id="KW-0489">Methyltransferase</keyword>
<comment type="caution">
    <text evidence="7">The sequence shown here is derived from an EMBL/GenBank/DDBJ whole genome shotgun (WGS) entry which is preliminary data.</text>
</comment>
<dbReference type="InterPro" id="IPR029026">
    <property type="entry name" value="tRNA_m1G_MTases_N"/>
</dbReference>
<evidence type="ECO:0000313" key="7">
    <source>
        <dbReference type="EMBL" id="EAV46896.1"/>
    </source>
</evidence>
<protein>
    <recommendedName>
        <fullName evidence="6">Ribosomal RNA large subunit methyltransferase H</fullName>
        <ecNumber evidence="6">2.1.1.177</ecNumber>
    </recommendedName>
    <alternativeName>
        <fullName evidence="6">23S rRNA (pseudouridine1915-N3)-methyltransferase</fullName>
    </alternativeName>
    <alternativeName>
        <fullName evidence="6">23S rRNA m3Psi1915 methyltransferase</fullName>
    </alternativeName>
    <alternativeName>
        <fullName evidence="6">rRNA (pseudouridine-N3-)-methyltransferase RlmH</fullName>
    </alternativeName>
</protein>
<dbReference type="InterPro" id="IPR003742">
    <property type="entry name" value="RlmH-like"/>
</dbReference>
<evidence type="ECO:0000256" key="3">
    <source>
        <dbReference type="ARBA" id="ARBA00022679"/>
    </source>
</evidence>
<dbReference type="PANTHER" id="PTHR33603">
    <property type="entry name" value="METHYLTRANSFERASE"/>
    <property type="match status" value="1"/>
</dbReference>
<organism evidence="7 8">
    <name type="scientific">Methylophilales bacterium HTCC2181</name>
    <dbReference type="NCBI Taxonomy" id="383631"/>
    <lineage>
        <taxon>Bacteria</taxon>
        <taxon>Pseudomonadati</taxon>
        <taxon>Pseudomonadota</taxon>
        <taxon>Betaproteobacteria</taxon>
        <taxon>Nitrosomonadales</taxon>
        <taxon>OM43 clade</taxon>
    </lineage>
</organism>
<evidence type="ECO:0000256" key="6">
    <source>
        <dbReference type="HAMAP-Rule" id="MF_00658"/>
    </source>
</evidence>
<sequence length="154" mass="17491">MLKIKIISIGNKIEKNVDTLIDSYTKKCSHFFHLEWVQLKSEKRFDSVAKKKALEAEKIIPQIGSSLLVALDEKGEMLTSKNFTLKISQWSQNFSCITFVIGGADGLDKSILKLANVTLSLSNMTLPHQLVKIFIAEQLYRVSSILNNHPYHRE</sequence>
<dbReference type="PIRSF" id="PIRSF004505">
    <property type="entry name" value="MT_bac"/>
    <property type="match status" value="1"/>
</dbReference>
<feature type="binding site" evidence="6">
    <location>
        <position position="71"/>
    </location>
    <ligand>
        <name>S-adenosyl-L-methionine</name>
        <dbReference type="ChEBI" id="CHEBI:59789"/>
    </ligand>
</feature>
<keyword evidence="4 6" id="KW-0949">S-adenosyl-L-methionine</keyword>
<dbReference type="NCBIfam" id="NF000986">
    <property type="entry name" value="PRK00103.1-4"/>
    <property type="match status" value="1"/>
</dbReference>
<dbReference type="Pfam" id="PF02590">
    <property type="entry name" value="SPOUT_MTase"/>
    <property type="match status" value="1"/>
</dbReference>
<proteinExistence type="inferred from homology"/>
<comment type="subcellular location">
    <subcellularLocation>
        <location evidence="6">Cytoplasm</location>
    </subcellularLocation>
</comment>
<dbReference type="CDD" id="cd18081">
    <property type="entry name" value="RlmH-like"/>
    <property type="match status" value="1"/>
</dbReference>
<dbReference type="GO" id="GO:0005737">
    <property type="term" value="C:cytoplasm"/>
    <property type="evidence" value="ECO:0007669"/>
    <property type="project" value="UniProtKB-SubCell"/>
</dbReference>
<accession>A0P5T6</accession>
<dbReference type="GO" id="GO:0070038">
    <property type="term" value="F:rRNA (pseudouridine-N3-)-methyltransferase activity"/>
    <property type="evidence" value="ECO:0007669"/>
    <property type="project" value="UniProtKB-UniRule"/>
</dbReference>
<comment type="catalytic activity">
    <reaction evidence="6">
        <text>pseudouridine(1915) in 23S rRNA + S-adenosyl-L-methionine = N(3)-methylpseudouridine(1915) in 23S rRNA + S-adenosyl-L-homocysteine + H(+)</text>
        <dbReference type="Rhea" id="RHEA:42752"/>
        <dbReference type="Rhea" id="RHEA-COMP:10221"/>
        <dbReference type="Rhea" id="RHEA-COMP:10222"/>
        <dbReference type="ChEBI" id="CHEBI:15378"/>
        <dbReference type="ChEBI" id="CHEBI:57856"/>
        <dbReference type="ChEBI" id="CHEBI:59789"/>
        <dbReference type="ChEBI" id="CHEBI:65314"/>
        <dbReference type="ChEBI" id="CHEBI:74486"/>
        <dbReference type="EC" id="2.1.1.177"/>
    </reaction>
</comment>
<evidence type="ECO:0000256" key="5">
    <source>
        <dbReference type="ARBA" id="ARBA00038303"/>
    </source>
</evidence>